<gene>
    <name evidence="3" type="ORF">ACFQZX_04860</name>
</gene>
<dbReference type="RefSeq" id="WP_377111974.1">
    <property type="nucleotide sequence ID" value="NZ_JBHTHZ010000002.1"/>
</dbReference>
<evidence type="ECO:0000313" key="4">
    <source>
        <dbReference type="Proteomes" id="UP001597010"/>
    </source>
</evidence>
<dbReference type="InterPro" id="IPR012340">
    <property type="entry name" value="NA-bd_OB-fold"/>
</dbReference>
<protein>
    <submittedName>
        <fullName evidence="3">Single-stranded DNA-binding protein</fullName>
    </submittedName>
</protein>
<dbReference type="Proteomes" id="UP001597010">
    <property type="component" value="Unassembled WGS sequence"/>
</dbReference>
<evidence type="ECO:0000313" key="3">
    <source>
        <dbReference type="EMBL" id="MFD0792935.1"/>
    </source>
</evidence>
<keyword evidence="4" id="KW-1185">Reference proteome</keyword>
<name>A0ABW3AQ10_9SPHI</name>
<dbReference type="EMBL" id="JBHTHZ010000002">
    <property type="protein sequence ID" value="MFD0792935.1"/>
    <property type="molecule type" value="Genomic_DNA"/>
</dbReference>
<organism evidence="3 4">
    <name type="scientific">Mucilaginibacter litoreus</name>
    <dbReference type="NCBI Taxonomy" id="1048221"/>
    <lineage>
        <taxon>Bacteria</taxon>
        <taxon>Pseudomonadati</taxon>
        <taxon>Bacteroidota</taxon>
        <taxon>Sphingobacteriia</taxon>
        <taxon>Sphingobacteriales</taxon>
        <taxon>Sphingobacteriaceae</taxon>
        <taxon>Mucilaginibacter</taxon>
    </lineage>
</organism>
<sequence>MHTNSGINKVFLLGEIISKPVIRNPKTTDAFLCFNVVTSETIKKGNQQVVHKENHQIKISDKILADTGIDLQPNQIVYIEGKIETLAYIDKEYIKRYDSWINAFKIELVRFAIAV</sequence>
<comment type="caution">
    <text evidence="3">The sequence shown here is derived from an EMBL/GenBank/DDBJ whole genome shotgun (WGS) entry which is preliminary data.</text>
</comment>
<dbReference type="PROSITE" id="PS50935">
    <property type="entry name" value="SSB"/>
    <property type="match status" value="1"/>
</dbReference>
<proteinExistence type="predicted"/>
<evidence type="ECO:0000256" key="2">
    <source>
        <dbReference type="PROSITE-ProRule" id="PRU00252"/>
    </source>
</evidence>
<reference evidence="4" key="1">
    <citation type="journal article" date="2019" name="Int. J. Syst. Evol. Microbiol.">
        <title>The Global Catalogue of Microorganisms (GCM) 10K type strain sequencing project: providing services to taxonomists for standard genome sequencing and annotation.</title>
        <authorList>
            <consortium name="The Broad Institute Genomics Platform"/>
            <consortium name="The Broad Institute Genome Sequencing Center for Infectious Disease"/>
            <person name="Wu L."/>
            <person name="Ma J."/>
        </authorList>
    </citation>
    <scope>NUCLEOTIDE SEQUENCE [LARGE SCALE GENOMIC DNA]</scope>
    <source>
        <strain evidence="4">CCUG 61484</strain>
    </source>
</reference>
<evidence type="ECO:0000256" key="1">
    <source>
        <dbReference type="ARBA" id="ARBA00023125"/>
    </source>
</evidence>
<accession>A0ABW3AQ10</accession>
<dbReference type="InterPro" id="IPR000424">
    <property type="entry name" value="Primosome_PriB/ssb"/>
</dbReference>
<dbReference type="Gene3D" id="2.40.50.140">
    <property type="entry name" value="Nucleic acid-binding proteins"/>
    <property type="match status" value="1"/>
</dbReference>
<dbReference type="GO" id="GO:0003677">
    <property type="term" value="F:DNA binding"/>
    <property type="evidence" value="ECO:0007669"/>
    <property type="project" value="UniProtKB-KW"/>
</dbReference>
<keyword evidence="1 2" id="KW-0238">DNA-binding</keyword>
<dbReference type="SUPFAM" id="SSF50249">
    <property type="entry name" value="Nucleic acid-binding proteins"/>
    <property type="match status" value="1"/>
</dbReference>
<dbReference type="Pfam" id="PF00436">
    <property type="entry name" value="SSB"/>
    <property type="match status" value="1"/>
</dbReference>